<keyword evidence="3" id="KW-1185">Reference proteome</keyword>
<feature type="compositionally biased region" description="Basic and acidic residues" evidence="1">
    <location>
        <begin position="45"/>
        <end position="59"/>
    </location>
</feature>
<accession>A0A2D2D3P7</accession>
<feature type="region of interest" description="Disordered" evidence="1">
    <location>
        <begin position="24"/>
        <end position="59"/>
    </location>
</feature>
<dbReference type="KEGG" id="mtw:CQW49_17585"/>
<evidence type="ECO:0000313" key="2">
    <source>
        <dbReference type="EMBL" id="ATQ69489.1"/>
    </source>
</evidence>
<evidence type="ECO:0000313" key="3">
    <source>
        <dbReference type="Proteomes" id="UP000230709"/>
    </source>
</evidence>
<dbReference type="EMBL" id="CP023737">
    <property type="protein sequence ID" value="ATQ69489.1"/>
    <property type="molecule type" value="Genomic_DNA"/>
</dbReference>
<name>A0A2D2D3P7_METT3</name>
<evidence type="ECO:0000256" key="1">
    <source>
        <dbReference type="SAM" id="MobiDB-lite"/>
    </source>
</evidence>
<dbReference type="Proteomes" id="UP000230709">
    <property type="component" value="Chromosome"/>
</dbReference>
<protein>
    <submittedName>
        <fullName evidence="2">Uncharacterized protein</fullName>
    </submittedName>
</protein>
<gene>
    <name evidence="2" type="ORF">CQW49_17585</name>
</gene>
<organism evidence="2 3">
    <name type="scientific">Methylosinus trichosporium (strain ATCC 35070 / NCIMB 11131 / UNIQEM 75 / OB3b)</name>
    <dbReference type="NCBI Taxonomy" id="595536"/>
    <lineage>
        <taxon>Bacteria</taxon>
        <taxon>Pseudomonadati</taxon>
        <taxon>Pseudomonadota</taxon>
        <taxon>Alphaproteobacteria</taxon>
        <taxon>Hyphomicrobiales</taxon>
        <taxon>Methylocystaceae</taxon>
        <taxon>Methylosinus</taxon>
    </lineage>
</organism>
<sequence>MSPRAGRTRFIDERLRPRQIVVRNAGAPERHPFGKGLLQRRLHRREGAGRDLRGEPSLL</sequence>
<dbReference type="AlphaFoldDB" id="A0A2D2D3P7"/>
<reference evidence="3" key="1">
    <citation type="submission" date="2017-10" db="EMBL/GenBank/DDBJ databases">
        <title>Completed PacBio SMRT sequence of Methylosinus trichosporium OB3b reveals presence of a third large plasmid.</title>
        <authorList>
            <person name="Charles T.C."/>
            <person name="Lynch M.D.J."/>
            <person name="Heil J.R."/>
            <person name="Cheng J."/>
        </authorList>
    </citation>
    <scope>NUCLEOTIDE SEQUENCE [LARGE SCALE GENOMIC DNA]</scope>
    <source>
        <strain evidence="3">OB3b</strain>
    </source>
</reference>
<proteinExistence type="predicted"/>